<dbReference type="KEGG" id="hje:HacjB3_10280"/>
<gene>
    <name evidence="2" type="ordered locus">HacjB3_10280</name>
    <name evidence="3" type="ORF">C497_12387</name>
</gene>
<keyword evidence="5" id="KW-1185">Reference proteome</keyword>
<evidence type="ECO:0000256" key="1">
    <source>
        <dbReference type="SAM" id="Phobius"/>
    </source>
</evidence>
<keyword evidence="2" id="KW-0378">Hydrolase</keyword>
<evidence type="ECO:0000313" key="5">
    <source>
        <dbReference type="Proteomes" id="UP000011645"/>
    </source>
</evidence>
<keyword evidence="1" id="KW-0472">Membrane</keyword>
<evidence type="ECO:0000313" key="2">
    <source>
        <dbReference type="EMBL" id="ADJ15439.1"/>
    </source>
</evidence>
<sequence>MPGEGSGMWPWEHALFAYLLYSIASRLWLGRTPAALPVLVLVVASSGPDLIDKPLAWQFGIFSSGYAIAHSVFFAVPLVALVGLLAWTSNRPDIGLAFGIGYLSHLLGDLLPIYVEEGEISLYPVIWPLGERSTTDHSQGFLDRVLELFGPYSQDLGRELLSMEFSAYTVFQLGIAALAVCLWLFDGAPVLREGYAKLRAHLAPDRARSAD</sequence>
<keyword evidence="1" id="KW-0812">Transmembrane</keyword>
<organism evidence="2 4">
    <name type="scientific">Halalkalicoccus jeotgali (strain DSM 18796 / CECT 7217 / JCM 14584 / KCTC 4019 / B3)</name>
    <dbReference type="NCBI Taxonomy" id="795797"/>
    <lineage>
        <taxon>Archaea</taxon>
        <taxon>Methanobacteriati</taxon>
        <taxon>Methanobacteriota</taxon>
        <taxon>Stenosarchaea group</taxon>
        <taxon>Halobacteria</taxon>
        <taxon>Halobacteriales</taxon>
        <taxon>Halococcaceae</taxon>
        <taxon>Halalkalicoccus</taxon>
    </lineage>
</organism>
<proteinExistence type="predicted"/>
<dbReference type="eggNOG" id="arCOG03392">
    <property type="taxonomic scope" value="Archaea"/>
</dbReference>
<dbReference type="OrthoDB" id="206308at2157"/>
<protein>
    <submittedName>
        <fullName evidence="2">Membrane-bound metal-dependent hydrolase</fullName>
    </submittedName>
</protein>
<accession>D8J447</accession>
<keyword evidence="1" id="KW-1133">Transmembrane helix</keyword>
<feature type="transmembrane region" description="Helical" evidence="1">
    <location>
        <begin position="67"/>
        <end position="87"/>
    </location>
</feature>
<evidence type="ECO:0000313" key="3">
    <source>
        <dbReference type="EMBL" id="ELY36152.1"/>
    </source>
</evidence>
<dbReference type="GO" id="GO:0016787">
    <property type="term" value="F:hydrolase activity"/>
    <property type="evidence" value="ECO:0007669"/>
    <property type="project" value="UniProtKB-KW"/>
</dbReference>
<evidence type="ECO:0000313" key="4">
    <source>
        <dbReference type="Proteomes" id="UP000000390"/>
    </source>
</evidence>
<dbReference type="InterPro" id="IPR007404">
    <property type="entry name" value="YdjM-like"/>
</dbReference>
<dbReference type="Proteomes" id="UP000011645">
    <property type="component" value="Unassembled WGS sequence"/>
</dbReference>
<dbReference type="EMBL" id="AOHV01000030">
    <property type="protein sequence ID" value="ELY36152.1"/>
    <property type="molecule type" value="Genomic_DNA"/>
</dbReference>
<feature type="transmembrane region" description="Helical" evidence="1">
    <location>
        <begin position="94"/>
        <end position="115"/>
    </location>
</feature>
<dbReference type="EMBL" id="CP002062">
    <property type="protein sequence ID" value="ADJ15439.1"/>
    <property type="molecule type" value="Genomic_DNA"/>
</dbReference>
<dbReference type="AlphaFoldDB" id="D8J447"/>
<dbReference type="Proteomes" id="UP000000390">
    <property type="component" value="Chromosome"/>
</dbReference>
<dbReference type="PATRIC" id="fig|795797.18.peg.2051"/>
<dbReference type="Pfam" id="PF04307">
    <property type="entry name" value="YdjM"/>
    <property type="match status" value="1"/>
</dbReference>
<reference evidence="3 5" key="2">
    <citation type="journal article" date="2014" name="PLoS Genet.">
        <title>Phylogenetically driven sequencing of extremely halophilic archaea reveals strategies for static and dynamic osmo-response.</title>
        <authorList>
            <person name="Becker E.A."/>
            <person name="Seitzer P.M."/>
            <person name="Tritt A."/>
            <person name="Larsen D."/>
            <person name="Krusor M."/>
            <person name="Yao A.I."/>
            <person name="Wu D."/>
            <person name="Madern D."/>
            <person name="Eisen J.A."/>
            <person name="Darling A.E."/>
            <person name="Facciotti M.T."/>
        </authorList>
    </citation>
    <scope>NUCLEOTIDE SEQUENCE [LARGE SCALE GENOMIC DNA]</scope>
    <source>
        <strain evidence="3">B3</strain>
        <strain evidence="5">DSM 18796 / CECT 7217 / JCM 14584 / KCTC 4019 / B3</strain>
    </source>
</reference>
<reference evidence="2 4" key="1">
    <citation type="journal article" date="2010" name="J. Bacteriol.">
        <title>Complete genome sequence of Halalkalicoccus jeotgali B3(T), an extremely halophilic archaeon.</title>
        <authorList>
            <person name="Roh S.W."/>
            <person name="Nam Y.D."/>
            <person name="Nam S.H."/>
            <person name="Choi S.H."/>
            <person name="Park H.S."/>
            <person name="Bae J.W."/>
        </authorList>
    </citation>
    <scope>NUCLEOTIDE SEQUENCE [LARGE SCALE GENOMIC DNA]</scope>
    <source>
        <strain evidence="2">B3</strain>
        <strain evidence="4">DSM 18796 / CECT 7217 / JCM 14584 / KCTC 4019 / B3</strain>
    </source>
</reference>
<dbReference type="HOGENOM" id="CLU_089194_0_0_2"/>
<name>D8J447_HALJB</name>
<feature type="transmembrane region" description="Helical" evidence="1">
    <location>
        <begin position="165"/>
        <end position="185"/>
    </location>
</feature>
<dbReference type="STRING" id="795797.HacjB3_10280"/>